<sequence>MTGGLGLFLDPCGRRPVVPVALPPALPSSLLGLLLLSLMLVAAAAAVSFSLLLKWCLRWSSALLGLRRCRGGAKVTPGTAPPITKAPVHHRLAISSAKYEPNYKKETTTTRTGKEGELHN</sequence>
<evidence type="ECO:0000256" key="2">
    <source>
        <dbReference type="SAM" id="Phobius"/>
    </source>
</evidence>
<evidence type="ECO:0000256" key="1">
    <source>
        <dbReference type="SAM" id="MobiDB-lite"/>
    </source>
</evidence>
<dbReference type="AlphaFoldDB" id="A0A9E7IG52"/>
<protein>
    <submittedName>
        <fullName evidence="3">Uncharacterized protein</fullName>
    </submittedName>
</protein>
<reference evidence="3" key="1">
    <citation type="submission" date="2022-05" db="EMBL/GenBank/DDBJ databases">
        <title>The Musa troglodytarum L. genome provides insights into the mechanism of non-climacteric behaviour and enrichment of carotenoids.</title>
        <authorList>
            <person name="Wang J."/>
        </authorList>
    </citation>
    <scope>NUCLEOTIDE SEQUENCE</scope>
    <source>
        <tissue evidence="3">Leaf</tissue>
    </source>
</reference>
<proteinExistence type="predicted"/>
<keyword evidence="4" id="KW-1185">Reference proteome</keyword>
<dbReference type="EMBL" id="CP097511">
    <property type="protein sequence ID" value="URE47724.1"/>
    <property type="molecule type" value="Genomic_DNA"/>
</dbReference>
<dbReference type="Proteomes" id="UP001055439">
    <property type="component" value="Chromosome 9"/>
</dbReference>
<name>A0A9E7IG52_9LILI</name>
<keyword evidence="2" id="KW-1133">Transmembrane helix</keyword>
<organism evidence="3 4">
    <name type="scientific">Musa troglodytarum</name>
    <name type="common">fe'i banana</name>
    <dbReference type="NCBI Taxonomy" id="320322"/>
    <lineage>
        <taxon>Eukaryota</taxon>
        <taxon>Viridiplantae</taxon>
        <taxon>Streptophyta</taxon>
        <taxon>Embryophyta</taxon>
        <taxon>Tracheophyta</taxon>
        <taxon>Spermatophyta</taxon>
        <taxon>Magnoliopsida</taxon>
        <taxon>Liliopsida</taxon>
        <taxon>Zingiberales</taxon>
        <taxon>Musaceae</taxon>
        <taxon>Musa</taxon>
    </lineage>
</organism>
<feature type="compositionally biased region" description="Basic and acidic residues" evidence="1">
    <location>
        <begin position="101"/>
        <end position="120"/>
    </location>
</feature>
<feature type="transmembrane region" description="Helical" evidence="2">
    <location>
        <begin position="30"/>
        <end position="53"/>
    </location>
</feature>
<keyword evidence="2" id="KW-0812">Transmembrane</keyword>
<evidence type="ECO:0000313" key="3">
    <source>
        <dbReference type="EMBL" id="URE47724.1"/>
    </source>
</evidence>
<keyword evidence="2" id="KW-0472">Membrane</keyword>
<evidence type="ECO:0000313" key="4">
    <source>
        <dbReference type="Proteomes" id="UP001055439"/>
    </source>
</evidence>
<feature type="region of interest" description="Disordered" evidence="1">
    <location>
        <begin position="96"/>
        <end position="120"/>
    </location>
</feature>
<gene>
    <name evidence="3" type="ORF">MUK42_15448</name>
</gene>
<accession>A0A9E7IG52</accession>